<gene>
    <name evidence="2" type="ORF">ARHIZOSPH14_11370</name>
</gene>
<comment type="caution">
    <text evidence="2">The sequence shown here is derived from an EMBL/GenBank/DDBJ whole genome shotgun (WGS) entry which is preliminary data.</text>
</comment>
<evidence type="ECO:0000313" key="3">
    <source>
        <dbReference type="Proteomes" id="UP001144396"/>
    </source>
</evidence>
<evidence type="ECO:0000313" key="2">
    <source>
        <dbReference type="EMBL" id="GLI26895.1"/>
    </source>
</evidence>
<accession>A0A9W6FNX7</accession>
<feature type="transmembrane region" description="Helical" evidence="1">
    <location>
        <begin position="247"/>
        <end position="265"/>
    </location>
</feature>
<dbReference type="AlphaFoldDB" id="A0A9W6FNX7"/>
<feature type="transmembrane region" description="Helical" evidence="1">
    <location>
        <begin position="217"/>
        <end position="235"/>
    </location>
</feature>
<feature type="transmembrane region" description="Helical" evidence="1">
    <location>
        <begin position="41"/>
        <end position="59"/>
    </location>
</feature>
<organism evidence="2 3">
    <name type="scientific">Agromyces rhizosphaerae</name>
    <dbReference type="NCBI Taxonomy" id="88374"/>
    <lineage>
        <taxon>Bacteria</taxon>
        <taxon>Bacillati</taxon>
        <taxon>Actinomycetota</taxon>
        <taxon>Actinomycetes</taxon>
        <taxon>Micrococcales</taxon>
        <taxon>Microbacteriaceae</taxon>
        <taxon>Agromyces</taxon>
    </lineage>
</organism>
<dbReference type="RefSeq" id="WP_281882957.1">
    <property type="nucleotide sequence ID" value="NZ_BSDP01000001.1"/>
</dbReference>
<dbReference type="EMBL" id="BSDP01000001">
    <property type="protein sequence ID" value="GLI26895.1"/>
    <property type="molecule type" value="Genomic_DNA"/>
</dbReference>
<keyword evidence="1" id="KW-1133">Transmembrane helix</keyword>
<name>A0A9W6FNX7_9MICO</name>
<keyword evidence="1" id="KW-0472">Membrane</keyword>
<keyword evidence="3" id="KW-1185">Reference proteome</keyword>
<dbReference type="Proteomes" id="UP001144396">
    <property type="component" value="Unassembled WGS sequence"/>
</dbReference>
<proteinExistence type="predicted"/>
<feature type="transmembrane region" description="Helical" evidence="1">
    <location>
        <begin position="178"/>
        <end position="197"/>
    </location>
</feature>
<feature type="transmembrane region" description="Helical" evidence="1">
    <location>
        <begin position="12"/>
        <end position="35"/>
    </location>
</feature>
<keyword evidence="1" id="KW-0812">Transmembrane</keyword>
<evidence type="ECO:0000256" key="1">
    <source>
        <dbReference type="SAM" id="Phobius"/>
    </source>
</evidence>
<sequence length="266" mass="29077">MPSSGVFRPERGVIAMNLVASLVIVGFGVLLIWLAADSRSAWLLAVSLPLIPIGAWIAARCLVMRITFDATGLHIVGFVRSRRIPRTAVLFVEQGDLELPMIQWSMPGAVDRWSILTPLMLNPSPFLPASMYSRRHRFLAQLRRWAPDTDAGDVRPGAWSRMLDALASAVMAIARSPLLRVACAIAAIAVAVGAYWLGVATMTTVLQTSYEPRPRGWFAPLGLSALAAEASYWLLPLRTRRPRTWHIALAALMSPLAVLTLTALFA</sequence>
<reference evidence="2" key="1">
    <citation type="submission" date="2022-12" db="EMBL/GenBank/DDBJ databases">
        <title>Reference genome sequencing for broad-spectrum identification of bacterial and archaeal isolates by mass spectrometry.</title>
        <authorList>
            <person name="Sekiguchi Y."/>
            <person name="Tourlousse D.M."/>
        </authorList>
    </citation>
    <scope>NUCLEOTIDE SEQUENCE</scope>
    <source>
        <strain evidence="2">14</strain>
    </source>
</reference>
<protein>
    <submittedName>
        <fullName evidence="2">Uncharacterized protein</fullName>
    </submittedName>
</protein>